<dbReference type="Proteomes" id="UP001175000">
    <property type="component" value="Unassembled WGS sequence"/>
</dbReference>
<proteinExistence type="predicted"/>
<accession>A0AA39WYA3</accession>
<organism evidence="2 3">
    <name type="scientific">Immersiella caudata</name>
    <dbReference type="NCBI Taxonomy" id="314043"/>
    <lineage>
        <taxon>Eukaryota</taxon>
        <taxon>Fungi</taxon>
        <taxon>Dikarya</taxon>
        <taxon>Ascomycota</taxon>
        <taxon>Pezizomycotina</taxon>
        <taxon>Sordariomycetes</taxon>
        <taxon>Sordariomycetidae</taxon>
        <taxon>Sordariales</taxon>
        <taxon>Lasiosphaeriaceae</taxon>
        <taxon>Immersiella</taxon>
    </lineage>
</organism>
<feature type="compositionally biased region" description="Polar residues" evidence="1">
    <location>
        <begin position="37"/>
        <end position="49"/>
    </location>
</feature>
<feature type="compositionally biased region" description="Low complexity" evidence="1">
    <location>
        <begin position="50"/>
        <end position="67"/>
    </location>
</feature>
<sequence>MEAPASSTRQQRQSRLNRLSALLLSNPIIRRWWDNHPASTSTSSPSNEKQQQTTASSSAPSSSQLPQPSQPATPPAAPPPPAPPLPPPPQNAYPPADPDPPIALLLPGMAEITLNNNTATTTPGSGPALSPIHGPLPLYKPDSKTPLPLKVFTPPASSTPDLLLTLPIEVQGLIYEDASLSLKDLVSLRNSCRTLRRDIPIGIMERKLRVQNYAGWDVVFEMHGHRYPGTTYGNRRLCGRCVVPKIRGLLIEGAVVREYLRKRGAEEEEEWPEERGMCFPCLWWVLVKAEGVEMTEESGKEIWKVAGIGTEERFRMLDGTDRKACKKCSRDIHENAVPCPHCTDFGDWCKRSWRYS</sequence>
<dbReference type="AlphaFoldDB" id="A0AA39WYA3"/>
<evidence type="ECO:0000256" key="1">
    <source>
        <dbReference type="SAM" id="MobiDB-lite"/>
    </source>
</evidence>
<keyword evidence="3" id="KW-1185">Reference proteome</keyword>
<dbReference type="EMBL" id="JAULSU010000003">
    <property type="protein sequence ID" value="KAK0623853.1"/>
    <property type="molecule type" value="Genomic_DNA"/>
</dbReference>
<gene>
    <name evidence="2" type="ORF">B0T14DRAFT_565170</name>
</gene>
<feature type="compositionally biased region" description="Pro residues" evidence="1">
    <location>
        <begin position="68"/>
        <end position="101"/>
    </location>
</feature>
<reference evidence="2" key="1">
    <citation type="submission" date="2023-06" db="EMBL/GenBank/DDBJ databases">
        <title>Genome-scale phylogeny and comparative genomics of the fungal order Sordariales.</title>
        <authorList>
            <consortium name="Lawrence Berkeley National Laboratory"/>
            <person name="Hensen N."/>
            <person name="Bonometti L."/>
            <person name="Westerberg I."/>
            <person name="Brannstrom I.O."/>
            <person name="Guillou S."/>
            <person name="Cros-Aarteil S."/>
            <person name="Calhoun S."/>
            <person name="Haridas S."/>
            <person name="Kuo A."/>
            <person name="Mondo S."/>
            <person name="Pangilinan J."/>
            <person name="Riley R."/>
            <person name="Labutti K."/>
            <person name="Andreopoulos B."/>
            <person name="Lipzen A."/>
            <person name="Chen C."/>
            <person name="Yanf M."/>
            <person name="Daum C."/>
            <person name="Ng V."/>
            <person name="Clum A."/>
            <person name="Steindorff A."/>
            <person name="Ohm R."/>
            <person name="Martin F."/>
            <person name="Silar P."/>
            <person name="Natvig D."/>
            <person name="Lalanne C."/>
            <person name="Gautier V."/>
            <person name="Ament-Velasquez S.L."/>
            <person name="Kruys A."/>
            <person name="Hutchinson M.I."/>
            <person name="Powell A.J."/>
            <person name="Barry K."/>
            <person name="Miller A.N."/>
            <person name="Grigoriev I.V."/>
            <person name="Debuchy R."/>
            <person name="Gladieux P."/>
            <person name="Thoren M.H."/>
            <person name="Johannesson H."/>
        </authorList>
    </citation>
    <scope>NUCLEOTIDE SEQUENCE</scope>
    <source>
        <strain evidence="2">CBS 606.72</strain>
    </source>
</reference>
<evidence type="ECO:0000313" key="2">
    <source>
        <dbReference type="EMBL" id="KAK0623853.1"/>
    </source>
</evidence>
<protein>
    <submittedName>
        <fullName evidence="2">Uncharacterized protein</fullName>
    </submittedName>
</protein>
<comment type="caution">
    <text evidence="2">The sequence shown here is derived from an EMBL/GenBank/DDBJ whole genome shotgun (WGS) entry which is preliminary data.</text>
</comment>
<feature type="region of interest" description="Disordered" evidence="1">
    <location>
        <begin position="26"/>
        <end position="104"/>
    </location>
</feature>
<name>A0AA39WYA3_9PEZI</name>
<evidence type="ECO:0000313" key="3">
    <source>
        <dbReference type="Proteomes" id="UP001175000"/>
    </source>
</evidence>